<evidence type="ECO:0000313" key="4">
    <source>
        <dbReference type="Proteomes" id="UP000627155"/>
    </source>
</evidence>
<dbReference type="Pfam" id="PF06133">
    <property type="entry name" value="Com_YlbF"/>
    <property type="match status" value="1"/>
</dbReference>
<dbReference type="STRING" id="1167632.GCA_000286335_02235"/>
<name>A0A2T4PUW3_9STAP</name>
<protein>
    <submittedName>
        <fullName evidence="1">YlbF family regulator</fullName>
    </submittedName>
</protein>
<dbReference type="InterPro" id="IPR023378">
    <property type="entry name" value="YheA/YmcA-like_dom_sf"/>
</dbReference>
<evidence type="ECO:0000313" key="3">
    <source>
        <dbReference type="Proteomes" id="UP000241209"/>
    </source>
</evidence>
<proteinExistence type="predicted"/>
<dbReference type="Gene3D" id="1.20.1500.10">
    <property type="entry name" value="YheA/YmcA-like"/>
    <property type="match status" value="1"/>
</dbReference>
<organism evidence="1 3">
    <name type="scientific">Mammaliicoccus vitulinus</name>
    <dbReference type="NCBI Taxonomy" id="71237"/>
    <lineage>
        <taxon>Bacteria</taxon>
        <taxon>Bacillati</taxon>
        <taxon>Bacillota</taxon>
        <taxon>Bacilli</taxon>
        <taxon>Bacillales</taxon>
        <taxon>Staphylococcaceae</taxon>
        <taxon>Mammaliicoccus</taxon>
    </lineage>
</organism>
<dbReference type="RefSeq" id="WP_103322634.1">
    <property type="nucleotide sequence ID" value="NZ_BMDF01000002.1"/>
</dbReference>
<dbReference type="GeneID" id="64116025"/>
<reference evidence="2 4" key="3">
    <citation type="submission" date="2021-02" db="EMBL/GenBank/DDBJ databases">
        <title>FDA dAtabase for Regulatory Grade micrObial Sequences (FDA-ARGOS): Supporting development and validation of Infectious Disease Dx tests.</title>
        <authorList>
            <person name="Sproer C."/>
            <person name="Gronow S."/>
            <person name="Severitt S."/>
            <person name="Schroder I."/>
            <person name="Tallon L."/>
            <person name="Sadzewicz L."/>
            <person name="Zhao X."/>
            <person name="Boylan J."/>
            <person name="Ott S."/>
            <person name="Bowen H."/>
            <person name="Vavikolanu K."/>
            <person name="Mehta A."/>
            <person name="Aluvathingal J."/>
            <person name="Nadendla S."/>
            <person name="Lowell S."/>
            <person name="Myers T."/>
            <person name="Yan Y."/>
            <person name="Sichtig H."/>
        </authorList>
    </citation>
    <scope>NUCLEOTIDE SEQUENCE [LARGE SCALE GENOMIC DNA]</scope>
    <source>
        <strain evidence="2 4">FDAARGOS_1207</strain>
    </source>
</reference>
<evidence type="ECO:0000313" key="1">
    <source>
        <dbReference type="EMBL" id="PTI30204.1"/>
    </source>
</evidence>
<accession>A0A2T4PUW3</accession>
<dbReference type="InterPro" id="IPR010368">
    <property type="entry name" value="Com_YlbF"/>
</dbReference>
<dbReference type="PANTHER" id="PTHR38448:SF2">
    <property type="entry name" value="REGULATORY PROTEIN YLBF"/>
    <property type="match status" value="1"/>
</dbReference>
<dbReference type="EMBL" id="CP069486">
    <property type="protein sequence ID" value="QRO85192.1"/>
    <property type="molecule type" value="Genomic_DNA"/>
</dbReference>
<dbReference type="Proteomes" id="UP000241209">
    <property type="component" value="Unassembled WGS sequence"/>
</dbReference>
<dbReference type="SUPFAM" id="SSF158622">
    <property type="entry name" value="YheA/YmcA-like"/>
    <property type="match status" value="1"/>
</dbReference>
<keyword evidence="4" id="KW-1185">Reference proteome</keyword>
<gene>
    <name evidence="1" type="ORF">BU072_04715</name>
    <name evidence="2" type="ORF">I6J37_00355</name>
</gene>
<dbReference type="Proteomes" id="UP000627155">
    <property type="component" value="Chromosome"/>
</dbReference>
<reference evidence="1 3" key="1">
    <citation type="journal article" date="2016" name="Front. Microbiol.">
        <title>Comprehensive Phylogenetic Analysis of Bovine Non-aureus Staphylococci Species Based on Whole-Genome Sequencing.</title>
        <authorList>
            <person name="Naushad S."/>
            <person name="Barkema H.W."/>
            <person name="Luby C."/>
            <person name="Condas L.A."/>
            <person name="Nobrega D.B."/>
            <person name="Carson D.A."/>
            <person name="De Buck J."/>
        </authorList>
    </citation>
    <scope>NUCLEOTIDE SEQUENCE [LARGE SCALE GENOMIC DNA]</scope>
    <source>
        <strain evidence="1 3">SNUC 2204</strain>
    </source>
</reference>
<dbReference type="AlphaFoldDB" id="A0A2T4PUW3"/>
<dbReference type="OrthoDB" id="2157513at2"/>
<dbReference type="InterPro" id="IPR052767">
    <property type="entry name" value="Bact_com_dev_regulator"/>
</dbReference>
<dbReference type="EMBL" id="PZFK01000007">
    <property type="protein sequence ID" value="PTI30204.1"/>
    <property type="molecule type" value="Genomic_DNA"/>
</dbReference>
<evidence type="ECO:0000313" key="2">
    <source>
        <dbReference type="EMBL" id="QRO85192.1"/>
    </source>
</evidence>
<dbReference type="PANTHER" id="PTHR38448">
    <property type="entry name" value="REGULATORY PROTEIN YLBF-RELATED"/>
    <property type="match status" value="1"/>
</dbReference>
<sequence length="146" mass="16796">MFTVETVHILDQSDELSACIKESDIYQEYQEAKYRLETDLEVRILKQKFDQIKSHYDDCLRFGRYHPDYNRVMKETRQQKRAYEMHPVVSNFKTKETALQNLLDEVISIVSYSVSNNVKVDTGNPFFSSDSHGDSCSTGGSCGCSS</sequence>
<reference evidence="1" key="2">
    <citation type="submission" date="2018-03" db="EMBL/GenBank/DDBJ databases">
        <authorList>
            <person name="Keele B.F."/>
        </authorList>
    </citation>
    <scope>NUCLEOTIDE SEQUENCE</scope>
    <source>
        <strain evidence="1">SNUC 2204</strain>
    </source>
</reference>